<evidence type="ECO:0000259" key="3">
    <source>
        <dbReference type="Pfam" id="PF25917"/>
    </source>
</evidence>
<dbReference type="GO" id="GO:0015562">
    <property type="term" value="F:efflux transmembrane transporter activity"/>
    <property type="evidence" value="ECO:0007669"/>
    <property type="project" value="TreeGrafter"/>
</dbReference>
<dbReference type="Gene3D" id="1.10.287.470">
    <property type="entry name" value="Helix hairpin bin"/>
    <property type="match status" value="1"/>
</dbReference>
<dbReference type="AlphaFoldDB" id="A0A4Q4KR02"/>
<dbReference type="Gene3D" id="2.40.420.20">
    <property type="match status" value="1"/>
</dbReference>
<dbReference type="Pfam" id="PF25989">
    <property type="entry name" value="YknX_C"/>
    <property type="match status" value="1"/>
</dbReference>
<dbReference type="InterPro" id="IPR006143">
    <property type="entry name" value="RND_pump_MFP"/>
</dbReference>
<dbReference type="InterPro" id="IPR058792">
    <property type="entry name" value="Beta-barrel_RND_2"/>
</dbReference>
<dbReference type="Proteomes" id="UP000293952">
    <property type="component" value="Unassembled WGS sequence"/>
</dbReference>
<dbReference type="InterPro" id="IPR058625">
    <property type="entry name" value="MdtA-like_BSH"/>
</dbReference>
<dbReference type="Pfam" id="PF25917">
    <property type="entry name" value="BSH_RND"/>
    <property type="match status" value="1"/>
</dbReference>
<dbReference type="Gene3D" id="2.40.30.170">
    <property type="match status" value="1"/>
</dbReference>
<feature type="coiled-coil region" evidence="2">
    <location>
        <begin position="101"/>
        <end position="159"/>
    </location>
</feature>
<dbReference type="EMBL" id="SETE01000001">
    <property type="protein sequence ID" value="RYM35643.1"/>
    <property type="molecule type" value="Genomic_DNA"/>
</dbReference>
<feature type="domain" description="Multidrug resistance protein MdtA-like barrel-sandwich hybrid" evidence="3">
    <location>
        <begin position="67"/>
        <end position="187"/>
    </location>
</feature>
<evidence type="ECO:0000256" key="1">
    <source>
        <dbReference type="ARBA" id="ARBA00009477"/>
    </source>
</evidence>
<keyword evidence="2" id="KW-0175">Coiled coil</keyword>
<proteinExistence type="inferred from homology"/>
<dbReference type="OrthoDB" id="9801814at2"/>
<sequence length="350" mass="38387">MKKIITIVVLALLVGLTIFQLAKNKSETEAIVFHYDKNKSIKVDVLTAKISNLDSRQTIDGNFMANREVKLNADIQGKINKVSVDLGSEVKKGQILIELDNSLLKLQLESVKIQVKDLEKDNERYRILTEADAIQKAKLEKMQLQLQSAIIQQRTIEEQINKTTIRAPFDGTITQKFVEIGAFAAPGVPLLQLSQMNVLRFTAFVAEGEINQFALNETVLLKADQYSQVDFSGKVVALGGKANPAARYQVEIEVQNSKTTPLRAGMFGQVILDKQSKQSGIVLPLSVIQGQLDEAKVYVVKDGKAVLVPIQIGSSEGTSVLVKEGISAGDKIISKGYVNLFDGATVTMKN</sequence>
<dbReference type="PANTHER" id="PTHR30469">
    <property type="entry name" value="MULTIDRUG RESISTANCE PROTEIN MDTA"/>
    <property type="match status" value="1"/>
</dbReference>
<gene>
    <name evidence="6" type="ORF">ERX46_01235</name>
</gene>
<dbReference type="Pfam" id="PF25954">
    <property type="entry name" value="Beta-barrel_RND_2"/>
    <property type="match status" value="1"/>
</dbReference>
<accession>A0A4Q4KR02</accession>
<comment type="caution">
    <text evidence="6">The sequence shown here is derived from an EMBL/GenBank/DDBJ whole genome shotgun (WGS) entry which is preliminary data.</text>
</comment>
<dbReference type="Gene3D" id="2.40.50.100">
    <property type="match status" value="1"/>
</dbReference>
<evidence type="ECO:0000313" key="6">
    <source>
        <dbReference type="EMBL" id="RYM35643.1"/>
    </source>
</evidence>
<feature type="domain" description="YknX-like C-terminal permuted SH3-like" evidence="5">
    <location>
        <begin position="281"/>
        <end position="347"/>
    </location>
</feature>
<dbReference type="InterPro" id="IPR058637">
    <property type="entry name" value="YknX-like_C"/>
</dbReference>
<dbReference type="NCBIfam" id="TIGR01730">
    <property type="entry name" value="RND_mfp"/>
    <property type="match status" value="1"/>
</dbReference>
<evidence type="ECO:0000259" key="4">
    <source>
        <dbReference type="Pfam" id="PF25954"/>
    </source>
</evidence>
<evidence type="ECO:0000256" key="2">
    <source>
        <dbReference type="SAM" id="Coils"/>
    </source>
</evidence>
<evidence type="ECO:0000259" key="5">
    <source>
        <dbReference type="Pfam" id="PF25989"/>
    </source>
</evidence>
<dbReference type="PANTHER" id="PTHR30469:SF15">
    <property type="entry name" value="HLYD FAMILY OF SECRETION PROTEINS"/>
    <property type="match status" value="1"/>
</dbReference>
<protein>
    <submittedName>
        <fullName evidence="6">Efflux RND transporter periplasmic adaptor subunit</fullName>
    </submittedName>
</protein>
<keyword evidence="7" id="KW-1185">Reference proteome</keyword>
<organism evidence="6 7">
    <name type="scientific">Brumimicrobium glaciale</name>
    <dbReference type="NCBI Taxonomy" id="200475"/>
    <lineage>
        <taxon>Bacteria</taxon>
        <taxon>Pseudomonadati</taxon>
        <taxon>Bacteroidota</taxon>
        <taxon>Flavobacteriia</taxon>
        <taxon>Flavobacteriales</taxon>
        <taxon>Crocinitomicaceae</taxon>
        <taxon>Brumimicrobium</taxon>
    </lineage>
</organism>
<dbReference type="SUPFAM" id="SSF111369">
    <property type="entry name" value="HlyD-like secretion proteins"/>
    <property type="match status" value="1"/>
</dbReference>
<dbReference type="GO" id="GO:1990281">
    <property type="term" value="C:efflux pump complex"/>
    <property type="evidence" value="ECO:0007669"/>
    <property type="project" value="TreeGrafter"/>
</dbReference>
<evidence type="ECO:0000313" key="7">
    <source>
        <dbReference type="Proteomes" id="UP000293952"/>
    </source>
</evidence>
<feature type="domain" description="CusB-like beta-barrel" evidence="4">
    <location>
        <begin position="203"/>
        <end position="275"/>
    </location>
</feature>
<comment type="similarity">
    <text evidence="1">Belongs to the membrane fusion protein (MFP) (TC 8.A.1) family.</text>
</comment>
<reference evidence="6 7" key="1">
    <citation type="submission" date="2019-02" db="EMBL/GenBank/DDBJ databases">
        <title>Genome sequence of the sea-ice species Brumimicrobium glaciale.</title>
        <authorList>
            <person name="Bowman J.P."/>
        </authorList>
    </citation>
    <scope>NUCLEOTIDE SEQUENCE [LARGE SCALE GENOMIC DNA]</scope>
    <source>
        <strain evidence="6 7">IC156</strain>
    </source>
</reference>
<name>A0A4Q4KR02_9FLAO</name>
<dbReference type="RefSeq" id="WP_130092010.1">
    <property type="nucleotide sequence ID" value="NZ_SETE01000001.1"/>
</dbReference>